<feature type="binding site" evidence="15">
    <location>
        <position position="71"/>
    </location>
    <ligand>
        <name>Ca(2+)</name>
        <dbReference type="ChEBI" id="CHEBI:29108"/>
        <label>1</label>
    </ligand>
</feature>
<dbReference type="GO" id="GO:0140825">
    <property type="term" value="F:lactoperoxidase activity"/>
    <property type="evidence" value="ECO:0007669"/>
    <property type="project" value="UniProtKB-EC"/>
</dbReference>
<evidence type="ECO:0000256" key="4">
    <source>
        <dbReference type="ARBA" id="ARBA00022617"/>
    </source>
</evidence>
<dbReference type="FunFam" id="1.10.420.10:FF:000001">
    <property type="entry name" value="Peroxidase"/>
    <property type="match status" value="1"/>
</dbReference>
<evidence type="ECO:0000256" key="15">
    <source>
        <dbReference type="PIRSR" id="PIRSR600823-3"/>
    </source>
</evidence>
<gene>
    <name evidence="20" type="ORF">LUZ62_054261</name>
</gene>
<dbReference type="PANTHER" id="PTHR31388">
    <property type="entry name" value="PEROXIDASE 72-RELATED"/>
    <property type="match status" value="1"/>
</dbReference>
<feature type="binding site" evidence="15">
    <location>
        <position position="68"/>
    </location>
    <ligand>
        <name>Ca(2+)</name>
        <dbReference type="ChEBI" id="CHEBI:29108"/>
        <label>1</label>
    </ligand>
</feature>
<organism evidence="20 21">
    <name type="scientific">Rhynchospora pubera</name>
    <dbReference type="NCBI Taxonomy" id="906938"/>
    <lineage>
        <taxon>Eukaryota</taxon>
        <taxon>Viridiplantae</taxon>
        <taxon>Streptophyta</taxon>
        <taxon>Embryophyta</taxon>
        <taxon>Tracheophyta</taxon>
        <taxon>Spermatophyta</taxon>
        <taxon>Magnoliopsida</taxon>
        <taxon>Liliopsida</taxon>
        <taxon>Poales</taxon>
        <taxon>Cyperaceae</taxon>
        <taxon>Cyperoideae</taxon>
        <taxon>Rhynchosporeae</taxon>
        <taxon>Rhynchospora</taxon>
    </lineage>
</organism>
<evidence type="ECO:0000256" key="10">
    <source>
        <dbReference type="ARBA" id="ARBA00023180"/>
    </source>
</evidence>
<feature type="disulfide bond" evidence="17">
    <location>
        <begin position="201"/>
        <end position="226"/>
    </location>
</feature>
<dbReference type="AlphaFoldDB" id="A0AAV8DSB5"/>
<evidence type="ECO:0000256" key="6">
    <source>
        <dbReference type="ARBA" id="ARBA00022837"/>
    </source>
</evidence>
<dbReference type="PROSITE" id="PS00436">
    <property type="entry name" value="PEROXIDASE_2"/>
    <property type="match status" value="1"/>
</dbReference>
<protein>
    <recommendedName>
        <fullName evidence="18">Peroxidase</fullName>
        <ecNumber evidence="18">1.11.1.7</ecNumber>
    </recommendedName>
</protein>
<dbReference type="EMBL" id="JAMFTS010000003">
    <property type="protein sequence ID" value="KAJ4770004.1"/>
    <property type="molecule type" value="Genomic_DNA"/>
</dbReference>
<comment type="cofactor">
    <cofactor evidence="15 18">
        <name>Ca(2+)</name>
        <dbReference type="ChEBI" id="CHEBI:29108"/>
    </cofactor>
    <text evidence="15 18">Binds 2 calcium ions per subunit.</text>
</comment>
<dbReference type="Gene3D" id="1.10.420.10">
    <property type="entry name" value="Peroxidase, domain 2"/>
    <property type="match status" value="1"/>
</dbReference>
<feature type="chain" id="PRO_5043097318" description="Peroxidase" evidence="18">
    <location>
        <begin position="26"/>
        <end position="319"/>
    </location>
</feature>
<keyword evidence="6 15" id="KW-0106">Calcium</keyword>
<comment type="function">
    <text evidence="18">Removal of H(2)O(2), oxidation of toxic reductants, biosynthesis and degradation of lignin, suberization, auxin catabolism, response to environmental stresses such as wounding, pathogen attack and oxidative stress.</text>
</comment>
<feature type="active site" description="Proton acceptor" evidence="13">
    <location>
        <position position="67"/>
    </location>
</feature>
<comment type="subcellular location">
    <subcellularLocation>
        <location evidence="18">Secreted</location>
    </subcellularLocation>
</comment>
<comment type="cofactor">
    <cofactor evidence="15 18">
        <name>heme b</name>
        <dbReference type="ChEBI" id="CHEBI:60344"/>
    </cofactor>
    <text evidence="15 18">Binds 1 heme b (iron(II)-protoporphyrin IX) group per subunit.</text>
</comment>
<evidence type="ECO:0000256" key="7">
    <source>
        <dbReference type="ARBA" id="ARBA00023002"/>
    </source>
</evidence>
<feature type="site" description="Transition state stabilizer" evidence="16">
    <location>
        <position position="63"/>
    </location>
</feature>
<dbReference type="InterPro" id="IPR000823">
    <property type="entry name" value="Peroxidase_pln"/>
</dbReference>
<keyword evidence="7 18" id="KW-0560">Oxidoreductase</keyword>
<dbReference type="SUPFAM" id="SSF48113">
    <property type="entry name" value="Heme-dependent peroxidases"/>
    <property type="match status" value="1"/>
</dbReference>
<reference evidence="20" key="1">
    <citation type="submission" date="2022-08" db="EMBL/GenBank/DDBJ databases">
        <authorList>
            <person name="Marques A."/>
        </authorList>
    </citation>
    <scope>NUCLEOTIDE SEQUENCE</scope>
    <source>
        <strain evidence="20">RhyPub2mFocal</strain>
        <tissue evidence="20">Leaves</tissue>
    </source>
</reference>
<evidence type="ECO:0000256" key="13">
    <source>
        <dbReference type="PIRSR" id="PIRSR600823-1"/>
    </source>
</evidence>
<dbReference type="GO" id="GO:0006979">
    <property type="term" value="P:response to oxidative stress"/>
    <property type="evidence" value="ECO:0007669"/>
    <property type="project" value="UniProtKB-UniRule"/>
</dbReference>
<keyword evidence="9 17" id="KW-1015">Disulfide bond</keyword>
<evidence type="ECO:0000256" key="17">
    <source>
        <dbReference type="PIRSR" id="PIRSR600823-5"/>
    </source>
</evidence>
<dbReference type="PRINTS" id="PR00461">
    <property type="entry name" value="PLPEROXIDASE"/>
</dbReference>
<feature type="binding site" evidence="15">
    <location>
        <position position="247"/>
    </location>
    <ligand>
        <name>Ca(2+)</name>
        <dbReference type="ChEBI" id="CHEBI:29108"/>
        <label>2</label>
    </ligand>
</feature>
<keyword evidence="12 18" id="KW-0376">Hydrogen peroxide</keyword>
<dbReference type="GO" id="GO:0046872">
    <property type="term" value="F:metal ion binding"/>
    <property type="evidence" value="ECO:0007669"/>
    <property type="project" value="UniProtKB-UniRule"/>
</dbReference>
<evidence type="ECO:0000256" key="12">
    <source>
        <dbReference type="ARBA" id="ARBA00023324"/>
    </source>
</evidence>
<evidence type="ECO:0000256" key="2">
    <source>
        <dbReference type="ARBA" id="ARBA00006873"/>
    </source>
</evidence>
<evidence type="ECO:0000256" key="11">
    <source>
        <dbReference type="ARBA" id="ARBA00023283"/>
    </source>
</evidence>
<keyword evidence="3 18" id="KW-0575">Peroxidase</keyword>
<feature type="binding site" evidence="15">
    <location>
        <position position="195"/>
    </location>
    <ligand>
        <name>Ca(2+)</name>
        <dbReference type="ChEBI" id="CHEBI:29108"/>
        <label>2</label>
    </ligand>
</feature>
<feature type="binding site" description="axial binding residue" evidence="15">
    <location>
        <position position="194"/>
    </location>
    <ligand>
        <name>heme b</name>
        <dbReference type="ChEBI" id="CHEBI:60344"/>
    </ligand>
    <ligandPart>
        <name>Fe</name>
        <dbReference type="ChEBI" id="CHEBI:18248"/>
    </ligandPart>
</feature>
<dbReference type="PROSITE" id="PS50873">
    <property type="entry name" value="PEROXIDASE_4"/>
    <property type="match status" value="1"/>
</dbReference>
<dbReference type="PRINTS" id="PR00458">
    <property type="entry name" value="PEROXIDASE"/>
</dbReference>
<dbReference type="PROSITE" id="PS00435">
    <property type="entry name" value="PEROXIDASE_1"/>
    <property type="match status" value="1"/>
</dbReference>
<comment type="similarity">
    <text evidence="18">Belongs to the peroxidase family. Classical plant (class III) peroxidase subfamily.</text>
</comment>
<dbReference type="GO" id="GO:0042744">
    <property type="term" value="P:hydrogen peroxide catabolic process"/>
    <property type="evidence" value="ECO:0007669"/>
    <property type="project" value="UniProtKB-KW"/>
</dbReference>
<feature type="binding site" evidence="15">
    <location>
        <position position="89"/>
    </location>
    <ligand>
        <name>Ca(2+)</name>
        <dbReference type="ChEBI" id="CHEBI:29108"/>
        <label>1</label>
    </ligand>
</feature>
<dbReference type="GO" id="GO:0020037">
    <property type="term" value="F:heme binding"/>
    <property type="evidence" value="ECO:0007669"/>
    <property type="project" value="UniProtKB-UniRule"/>
</dbReference>
<evidence type="ECO:0000256" key="3">
    <source>
        <dbReference type="ARBA" id="ARBA00022559"/>
    </source>
</evidence>
<feature type="disulfide bond" evidence="17">
    <location>
        <begin position="122"/>
        <end position="315"/>
    </location>
</feature>
<feature type="disulfide bond" evidence="17">
    <location>
        <begin position="36"/>
        <end position="116"/>
    </location>
</feature>
<dbReference type="PANTHER" id="PTHR31388:SF5">
    <property type="entry name" value="PEROXIDASE"/>
    <property type="match status" value="1"/>
</dbReference>
<keyword evidence="10" id="KW-0325">Glycoprotein</keyword>
<keyword evidence="18" id="KW-0732">Signal</keyword>
<sequence length="319" mass="34258">MATFSYINKFLAFLVLSLLACSAHGQLTNKFYQKTCPKLETIVRSVMTQAIAKEARMGASILRLFFHDCFVNGCDAGILLDDTPTFTGEKSAGPNANSARGFEVIDAIKAQVEASCNATVSCADILALATRDGVNLLGGPTWNVPLGRRDARTASLSGANSNLPGPGSSLSTLISMFSTQGLTARDMTVLSGAHTIGQARCQFFRNRIFNENNINASFAGLRQQTCPQSGSDNTLAPIDVRSPNSFDNAYYVDLVNKQGLFHSDQELFNGGSQDNLITQYSTNAALFASDFAKAMVKLGNIKPLTGKNGEIRLNCKKVN</sequence>
<evidence type="ECO:0000313" key="21">
    <source>
        <dbReference type="Proteomes" id="UP001140206"/>
    </source>
</evidence>
<evidence type="ECO:0000256" key="8">
    <source>
        <dbReference type="ARBA" id="ARBA00023004"/>
    </source>
</evidence>
<name>A0AAV8DSB5_9POAL</name>
<dbReference type="InterPro" id="IPR033905">
    <property type="entry name" value="Secretory_peroxidase"/>
</dbReference>
<evidence type="ECO:0000256" key="18">
    <source>
        <dbReference type="RuleBase" id="RU362060"/>
    </source>
</evidence>
<dbReference type="InterPro" id="IPR019793">
    <property type="entry name" value="Peroxidases_heam-ligand_BS"/>
</dbReference>
<comment type="catalytic activity">
    <reaction evidence="1 18">
        <text>2 a phenolic donor + H2O2 = 2 a phenolic radical donor + 2 H2O</text>
        <dbReference type="Rhea" id="RHEA:56136"/>
        <dbReference type="ChEBI" id="CHEBI:15377"/>
        <dbReference type="ChEBI" id="CHEBI:16240"/>
        <dbReference type="ChEBI" id="CHEBI:139520"/>
        <dbReference type="ChEBI" id="CHEBI:139521"/>
        <dbReference type="EC" id="1.11.1.7"/>
    </reaction>
</comment>
<dbReference type="Proteomes" id="UP001140206">
    <property type="component" value="Chromosome 3"/>
</dbReference>
<proteinExistence type="inferred from homology"/>
<keyword evidence="18" id="KW-0964">Secreted</keyword>
<feature type="binding site" evidence="14">
    <location>
        <position position="164"/>
    </location>
    <ligand>
        <name>substrate</name>
    </ligand>
</feature>
<evidence type="ECO:0000256" key="16">
    <source>
        <dbReference type="PIRSR" id="PIRSR600823-4"/>
    </source>
</evidence>
<feature type="disulfide bond" evidence="17">
    <location>
        <begin position="69"/>
        <end position="74"/>
    </location>
</feature>
<comment type="similarity">
    <text evidence="2">Belongs to the peroxidase family. Ascorbate peroxidase subfamily.</text>
</comment>
<dbReference type="Gene3D" id="1.10.520.10">
    <property type="match status" value="1"/>
</dbReference>
<keyword evidence="21" id="KW-1185">Reference proteome</keyword>
<evidence type="ECO:0000259" key="19">
    <source>
        <dbReference type="PROSITE" id="PS50873"/>
    </source>
</evidence>
<dbReference type="InterPro" id="IPR019794">
    <property type="entry name" value="Peroxidases_AS"/>
</dbReference>
<dbReference type="Pfam" id="PF00141">
    <property type="entry name" value="peroxidase"/>
    <property type="match status" value="1"/>
</dbReference>
<dbReference type="GO" id="GO:0005576">
    <property type="term" value="C:extracellular region"/>
    <property type="evidence" value="ECO:0007669"/>
    <property type="project" value="UniProtKB-SubCell"/>
</dbReference>
<evidence type="ECO:0000256" key="9">
    <source>
        <dbReference type="ARBA" id="ARBA00023157"/>
    </source>
</evidence>
<keyword evidence="5 15" id="KW-0479">Metal-binding</keyword>
<feature type="binding site" evidence="15">
    <location>
        <position position="75"/>
    </location>
    <ligand>
        <name>Ca(2+)</name>
        <dbReference type="ChEBI" id="CHEBI:29108"/>
        <label>1</label>
    </ligand>
</feature>
<keyword evidence="4 18" id="KW-0349">Heme</keyword>
<evidence type="ECO:0000256" key="5">
    <source>
        <dbReference type="ARBA" id="ARBA00022723"/>
    </source>
</evidence>
<keyword evidence="8 15" id="KW-0408">Iron</keyword>
<feature type="domain" description="Plant heme peroxidase family profile" evidence="19">
    <location>
        <begin position="26"/>
        <end position="319"/>
    </location>
</feature>
<evidence type="ECO:0000313" key="20">
    <source>
        <dbReference type="EMBL" id="KAJ4770004.1"/>
    </source>
</evidence>
<evidence type="ECO:0000256" key="1">
    <source>
        <dbReference type="ARBA" id="ARBA00000189"/>
    </source>
</evidence>
<dbReference type="InterPro" id="IPR010255">
    <property type="entry name" value="Haem_peroxidase_sf"/>
</dbReference>
<dbReference type="FunFam" id="1.10.520.10:FF:000001">
    <property type="entry name" value="Peroxidase"/>
    <property type="match status" value="1"/>
</dbReference>
<feature type="signal peptide" evidence="18">
    <location>
        <begin position="1"/>
        <end position="25"/>
    </location>
</feature>
<dbReference type="InterPro" id="IPR002016">
    <property type="entry name" value="Haem_peroxidase"/>
</dbReference>
<dbReference type="EC" id="1.11.1.7" evidence="18"/>
<dbReference type="CDD" id="cd00693">
    <property type="entry name" value="secretory_peroxidase"/>
    <property type="match status" value="1"/>
</dbReference>
<comment type="caution">
    <text evidence="20">The sequence shown here is derived from an EMBL/GenBank/DDBJ whole genome shotgun (WGS) entry which is preliminary data.</text>
</comment>
<accession>A0AAV8DSB5</accession>
<keyword evidence="11" id="KW-0873">Pyrrolidone carboxylic acid</keyword>
<evidence type="ECO:0000256" key="14">
    <source>
        <dbReference type="PIRSR" id="PIRSR600823-2"/>
    </source>
</evidence>
<feature type="binding site" evidence="15">
    <location>
        <position position="73"/>
    </location>
    <ligand>
        <name>Ca(2+)</name>
        <dbReference type="ChEBI" id="CHEBI:29108"/>
        <label>1</label>
    </ligand>
</feature>
<feature type="binding site" evidence="15">
    <location>
        <position position="239"/>
    </location>
    <ligand>
        <name>Ca(2+)</name>
        <dbReference type="ChEBI" id="CHEBI:29108"/>
        <label>2</label>
    </ligand>
</feature>